<dbReference type="eggNOG" id="ENOG502QQR4">
    <property type="taxonomic scope" value="Eukaryota"/>
</dbReference>
<feature type="region of interest" description="Disordered" evidence="4">
    <location>
        <begin position="650"/>
        <end position="773"/>
    </location>
</feature>
<protein>
    <submittedName>
        <fullName evidence="6">Zinc finger protein 804A</fullName>
    </submittedName>
</protein>
<feature type="compositionally biased region" description="Basic residues" evidence="4">
    <location>
        <begin position="688"/>
        <end position="704"/>
    </location>
</feature>
<dbReference type="Proteomes" id="UP000052978">
    <property type="component" value="Unassembled WGS sequence"/>
</dbReference>
<feature type="region of interest" description="Disordered" evidence="4">
    <location>
        <begin position="905"/>
        <end position="1099"/>
    </location>
</feature>
<feature type="compositionally biased region" description="Basic and acidic residues" evidence="4">
    <location>
        <begin position="963"/>
        <end position="976"/>
    </location>
</feature>
<dbReference type="InterPro" id="IPR036236">
    <property type="entry name" value="Znf_C2H2_sf"/>
</dbReference>
<evidence type="ECO:0000313" key="7">
    <source>
        <dbReference type="Proteomes" id="UP000052978"/>
    </source>
</evidence>
<keyword evidence="3" id="KW-0862">Zinc</keyword>
<keyword evidence="2" id="KW-0863">Zinc-finger</keyword>
<proteinExistence type="predicted"/>
<keyword evidence="7" id="KW-1185">Reference proteome</keyword>
<feature type="compositionally biased region" description="Polar residues" evidence="4">
    <location>
        <begin position="754"/>
        <end position="768"/>
    </location>
</feature>
<dbReference type="GO" id="GO:0005634">
    <property type="term" value="C:nucleus"/>
    <property type="evidence" value="ECO:0007669"/>
    <property type="project" value="TreeGrafter"/>
</dbReference>
<keyword evidence="1" id="KW-0479">Metal-binding</keyword>
<dbReference type="EMBL" id="KE162286">
    <property type="protein sequence ID" value="EPQ07705.1"/>
    <property type="molecule type" value="Genomic_DNA"/>
</dbReference>
<dbReference type="InterPro" id="IPR013087">
    <property type="entry name" value="Znf_C2H2_type"/>
</dbReference>
<name>S7MW89_MYOBR</name>
<feature type="compositionally biased region" description="Basic residues" evidence="4">
    <location>
        <begin position="728"/>
        <end position="745"/>
    </location>
</feature>
<dbReference type="PROSITE" id="PS00028">
    <property type="entry name" value="ZINC_FINGER_C2H2_1"/>
    <property type="match status" value="1"/>
</dbReference>
<evidence type="ECO:0000313" key="6">
    <source>
        <dbReference type="EMBL" id="EPQ07705.1"/>
    </source>
</evidence>
<reference evidence="6 7" key="1">
    <citation type="journal article" date="2013" name="Nat. Commun.">
        <title>Genome analysis reveals insights into physiology and longevity of the Brandt's bat Myotis brandtii.</title>
        <authorList>
            <person name="Seim I."/>
            <person name="Fang X."/>
            <person name="Xiong Z."/>
            <person name="Lobanov A.V."/>
            <person name="Huang Z."/>
            <person name="Ma S."/>
            <person name="Feng Y."/>
            <person name="Turanov A.A."/>
            <person name="Zhu Y."/>
            <person name="Lenz T.L."/>
            <person name="Gerashchenko M.V."/>
            <person name="Fan D."/>
            <person name="Hee Yim S."/>
            <person name="Yao X."/>
            <person name="Jordan D."/>
            <person name="Xiong Y."/>
            <person name="Ma Y."/>
            <person name="Lyapunov A.N."/>
            <person name="Chen G."/>
            <person name="Kulakova O.I."/>
            <person name="Sun Y."/>
            <person name="Lee S.G."/>
            <person name="Bronson R.T."/>
            <person name="Moskalev A.A."/>
            <person name="Sunyaev S.R."/>
            <person name="Zhang G."/>
            <person name="Krogh A."/>
            <person name="Wang J."/>
            <person name="Gladyshev V.N."/>
        </authorList>
    </citation>
    <scope>NUCLEOTIDE SEQUENCE [LARGE SCALE GENOMIC DNA]</scope>
</reference>
<evidence type="ECO:0000256" key="4">
    <source>
        <dbReference type="SAM" id="MobiDB-lite"/>
    </source>
</evidence>
<dbReference type="GO" id="GO:0008270">
    <property type="term" value="F:zinc ion binding"/>
    <property type="evidence" value="ECO:0007669"/>
    <property type="project" value="UniProtKB-KW"/>
</dbReference>
<feature type="domain" description="C2H2-type" evidence="5">
    <location>
        <begin position="200"/>
        <end position="222"/>
    </location>
</feature>
<feature type="compositionally biased region" description="Low complexity" evidence="4">
    <location>
        <begin position="1018"/>
        <end position="1029"/>
    </location>
</feature>
<evidence type="ECO:0000256" key="1">
    <source>
        <dbReference type="ARBA" id="ARBA00022723"/>
    </source>
</evidence>
<evidence type="ECO:0000256" key="2">
    <source>
        <dbReference type="ARBA" id="ARBA00022771"/>
    </source>
</evidence>
<accession>S7MW89</accession>
<evidence type="ECO:0000259" key="5">
    <source>
        <dbReference type="PROSITE" id="PS00028"/>
    </source>
</evidence>
<evidence type="ECO:0000256" key="3">
    <source>
        <dbReference type="ARBA" id="ARBA00022833"/>
    </source>
</evidence>
<sequence>MLLTSSPGSLVNGKPFPLGQRLQRHLDEGADGLLSVLKTCDSGGLVDLKIAIILVIELLSRVSWVRGYVNGNAHDSCGAETGYSKVTLNEWAVHTTSFPVKTAIPRASGRREVALHVSYPAELTRGQELLKRQGLSRLELTKVCENIPELMAVLLLLHVTLTDVLAPSACAVFPRQGNDYAEKENTIAKALGDLKANFYCELCDKQYHKHQEFDNHINSYDHAHKQRLKELKQREFARNVASKSRKDERKQAKALQRLHRLAELRKEAARAPGSGPMFKSTTVTVGDTPNGLPQGAVVDSVHNQDDVKCPLGPSEEPAKEVSAVAADPGSARHSAKTHRLGERAQGVHGHRTAFSFAFPKKASLRLESSAAAFAESSDDASLDRGLGRRSRFVPGPCHLQRPSPTDVLLSPEEKAHFLPPAEGTCHCTETAPTQEMTAVACEKDTFLLPSSCQFQPPLSSDAGHCQNSVASADPAPPEDVAMNEDISEGLADSESSGSRGAALDGAADRTALPVAPAESAKDDDAPAIEAETEPRGPERLAPSLSEAGTVTSYKTPDFSKRPCEPFVPVLNKDGSTVLQWPSEMLVYTTAQPPVSYSCNPLCFDFKSTKVNNHLEKNKLPFSGLCSQQKGEDVCKSPAWDCKGSALAGPTGYDSGGSRNESAPVPPLLAEDALSNGCDSGRNENIDQRHKHSSCRSRKTKRYHLIQKQTKQNTHEKCHKTRLKDTHEHRFHKSRRKKKRRKLCHHHCGEKAKESTTPFKTETGNSCTDTARKNPLETISEKRDLAEEPLLDAHQPPDKEPTSAFLFLRENKETWKTWNAEYNHNDDISSKNHWTKNSTVLNGQSSPTMMHSGKCSLTPSRTSCSCKATVPSCGQDHGCVFLPKATRGAPPNQAVKRGYNSLTNEAERCYRKRRPHSSSPSSEESLNAQHALPGEFGAPPRAPAPFTPRRRRRRKRGRFRPRRGALELRERADHPEKAASPVGQPGGLMSADTKEELNPQDMANVDRNPEQTDPVTHKLTSGPSSPLPLGSDGGAERVVTEAPSGSRPEVSDEPSSVPAAGTPAAEEVAGARLGSQEGSQTVPIREKQVPPSEKTCQQPPPKALLCHHELAQALPQGKVAAAEASPEWLCLPSGILHAHPPLPFKEAQVSGHALVTTEQILAPLALPEQALLIPIETPDKFKALPCEVYQHILQPGLLAHKVKLAFPAAALAPPSTPLQPLPLQQPLSSTSVTTIHHTVLHHQTGTLKVLQPHQRFLSQVPSLTRTSLPHTAISRGPLGTRLCPGNPPPLVAPPPMPIIPASVLHPSPLAFPPLPHTLFPSLLAPHPAVIPLQPLF</sequence>
<gene>
    <name evidence="6" type="ORF">D623_10011495</name>
</gene>
<feature type="compositionally biased region" description="Basic residues" evidence="4">
    <location>
        <begin position="947"/>
        <end position="962"/>
    </location>
</feature>
<feature type="region of interest" description="Disordered" evidence="4">
    <location>
        <begin position="458"/>
        <end position="556"/>
    </location>
</feature>
<dbReference type="PANTHER" id="PTHR17614:SF13">
    <property type="entry name" value="ZINC FINGER PROTEIN 804A"/>
    <property type="match status" value="1"/>
</dbReference>
<organism evidence="6 7">
    <name type="scientific">Myotis brandtii</name>
    <name type="common">Brandt's bat</name>
    <dbReference type="NCBI Taxonomy" id="109478"/>
    <lineage>
        <taxon>Eukaryota</taxon>
        <taxon>Metazoa</taxon>
        <taxon>Chordata</taxon>
        <taxon>Craniata</taxon>
        <taxon>Vertebrata</taxon>
        <taxon>Euteleostomi</taxon>
        <taxon>Mammalia</taxon>
        <taxon>Eutheria</taxon>
        <taxon>Laurasiatheria</taxon>
        <taxon>Chiroptera</taxon>
        <taxon>Yangochiroptera</taxon>
        <taxon>Vespertilionidae</taxon>
        <taxon>Myotis</taxon>
    </lineage>
</organism>
<dbReference type="SUPFAM" id="SSF57667">
    <property type="entry name" value="beta-beta-alpha zinc fingers"/>
    <property type="match status" value="1"/>
</dbReference>
<dbReference type="InterPro" id="IPR052445">
    <property type="entry name" value="ZnF-G_patch_domain"/>
</dbReference>
<dbReference type="PANTHER" id="PTHR17614">
    <property type="entry name" value="ZINC FINGER-CONTAINING"/>
    <property type="match status" value="1"/>
</dbReference>